<reference evidence="3" key="1">
    <citation type="submission" date="2017-11" db="EMBL/GenBank/DDBJ databases">
        <authorList>
            <person name="Zhu W."/>
        </authorList>
    </citation>
    <scope>NUCLEOTIDE SEQUENCE [LARGE SCALE GENOMIC DNA]</scope>
    <source>
        <strain evidence="3">CAU 1183</strain>
    </source>
</reference>
<comment type="caution">
    <text evidence="2">The sequence shown here is derived from an EMBL/GenBank/DDBJ whole genome shotgun (WGS) entry which is preliminary data.</text>
</comment>
<evidence type="ECO:0000313" key="3">
    <source>
        <dbReference type="Proteomes" id="UP000257143"/>
    </source>
</evidence>
<sequence>MSEELTNMESSIIWQQHDQRLNNHEQRLTTLEVTMTGLSTKLDNVDLTIKEGNKEQKEKLDVIDNRLLDEFFYRQRSNQDSEVDIKKINQENKWKLWLKITGILTGSFSFIYVLFEFITTKFF</sequence>
<dbReference type="RefSeq" id="WP_115771878.1">
    <property type="nucleotide sequence ID" value="NZ_PIOC01000008.1"/>
</dbReference>
<dbReference type="EMBL" id="PIOC01000008">
    <property type="protein sequence ID" value="RDW20832.1"/>
    <property type="molecule type" value="Genomic_DNA"/>
</dbReference>
<dbReference type="Proteomes" id="UP000257143">
    <property type="component" value="Unassembled WGS sequence"/>
</dbReference>
<feature type="transmembrane region" description="Helical" evidence="1">
    <location>
        <begin position="96"/>
        <end position="115"/>
    </location>
</feature>
<proteinExistence type="predicted"/>
<organism evidence="2 3">
    <name type="scientific">Oceanobacillus arenosus</name>
    <dbReference type="NCBI Taxonomy" id="1229153"/>
    <lineage>
        <taxon>Bacteria</taxon>
        <taxon>Bacillati</taxon>
        <taxon>Bacillota</taxon>
        <taxon>Bacilli</taxon>
        <taxon>Bacillales</taxon>
        <taxon>Bacillaceae</taxon>
        <taxon>Oceanobacillus</taxon>
    </lineage>
</organism>
<keyword evidence="1" id="KW-1133">Transmembrane helix</keyword>
<name>A0A3D8PYF9_9BACI</name>
<evidence type="ECO:0000313" key="2">
    <source>
        <dbReference type="EMBL" id="RDW20832.1"/>
    </source>
</evidence>
<gene>
    <name evidence="2" type="ORF">CWR48_04610</name>
</gene>
<evidence type="ECO:0000256" key="1">
    <source>
        <dbReference type="SAM" id="Phobius"/>
    </source>
</evidence>
<keyword evidence="1" id="KW-0472">Membrane</keyword>
<accession>A0A3D8PYF9</accession>
<keyword evidence="3" id="KW-1185">Reference proteome</keyword>
<dbReference type="AlphaFoldDB" id="A0A3D8PYF9"/>
<keyword evidence="1" id="KW-0812">Transmembrane</keyword>
<protein>
    <submittedName>
        <fullName evidence="2">Uncharacterized protein</fullName>
    </submittedName>
</protein>